<gene>
    <name evidence="2" type="ORF">K469DRAFT_713948</name>
</gene>
<keyword evidence="3" id="KW-1185">Reference proteome</keyword>
<accession>A0A6A6DS66</accession>
<dbReference type="Proteomes" id="UP000800200">
    <property type="component" value="Unassembled WGS sequence"/>
</dbReference>
<dbReference type="AlphaFoldDB" id="A0A6A6DS66"/>
<name>A0A6A6DS66_9PEZI</name>
<evidence type="ECO:0000313" key="2">
    <source>
        <dbReference type="EMBL" id="KAF2181078.1"/>
    </source>
</evidence>
<feature type="compositionally biased region" description="Basic and acidic residues" evidence="1">
    <location>
        <begin position="22"/>
        <end position="32"/>
    </location>
</feature>
<reference evidence="2" key="1">
    <citation type="journal article" date="2020" name="Stud. Mycol.">
        <title>101 Dothideomycetes genomes: a test case for predicting lifestyles and emergence of pathogens.</title>
        <authorList>
            <person name="Haridas S."/>
            <person name="Albert R."/>
            <person name="Binder M."/>
            <person name="Bloem J."/>
            <person name="Labutti K."/>
            <person name="Salamov A."/>
            <person name="Andreopoulos B."/>
            <person name="Baker S."/>
            <person name="Barry K."/>
            <person name="Bills G."/>
            <person name="Bluhm B."/>
            <person name="Cannon C."/>
            <person name="Castanera R."/>
            <person name="Culley D."/>
            <person name="Daum C."/>
            <person name="Ezra D."/>
            <person name="Gonzalez J."/>
            <person name="Henrissat B."/>
            <person name="Kuo A."/>
            <person name="Liang C."/>
            <person name="Lipzen A."/>
            <person name="Lutzoni F."/>
            <person name="Magnuson J."/>
            <person name="Mondo S."/>
            <person name="Nolan M."/>
            <person name="Ohm R."/>
            <person name="Pangilinan J."/>
            <person name="Park H.-J."/>
            <person name="Ramirez L."/>
            <person name="Alfaro M."/>
            <person name="Sun H."/>
            <person name="Tritt A."/>
            <person name="Yoshinaga Y."/>
            <person name="Zwiers L.-H."/>
            <person name="Turgeon B."/>
            <person name="Goodwin S."/>
            <person name="Spatafora J."/>
            <person name="Crous P."/>
            <person name="Grigoriev I."/>
        </authorList>
    </citation>
    <scope>NUCLEOTIDE SEQUENCE</scope>
    <source>
        <strain evidence="2">CBS 207.26</strain>
    </source>
</reference>
<feature type="non-terminal residue" evidence="2">
    <location>
        <position position="1"/>
    </location>
</feature>
<sequence>CSSPLLAVGARSDVIVYLEGPSRETRIRKPPDVRLPGSQPGPKLASSSQPMWTRPRRTTGHPWACTSSETERGYGEGVGNLFL</sequence>
<organism evidence="2 3">
    <name type="scientific">Zopfia rhizophila CBS 207.26</name>
    <dbReference type="NCBI Taxonomy" id="1314779"/>
    <lineage>
        <taxon>Eukaryota</taxon>
        <taxon>Fungi</taxon>
        <taxon>Dikarya</taxon>
        <taxon>Ascomycota</taxon>
        <taxon>Pezizomycotina</taxon>
        <taxon>Dothideomycetes</taxon>
        <taxon>Dothideomycetes incertae sedis</taxon>
        <taxon>Zopfiaceae</taxon>
        <taxon>Zopfia</taxon>
    </lineage>
</organism>
<protein>
    <submittedName>
        <fullName evidence="2">Uncharacterized protein</fullName>
    </submittedName>
</protein>
<dbReference type="EMBL" id="ML994654">
    <property type="protein sequence ID" value="KAF2181078.1"/>
    <property type="molecule type" value="Genomic_DNA"/>
</dbReference>
<evidence type="ECO:0000313" key="3">
    <source>
        <dbReference type="Proteomes" id="UP000800200"/>
    </source>
</evidence>
<proteinExistence type="predicted"/>
<dbReference type="OrthoDB" id="10464243at2759"/>
<feature type="region of interest" description="Disordered" evidence="1">
    <location>
        <begin position="22"/>
        <end position="70"/>
    </location>
</feature>
<evidence type="ECO:0000256" key="1">
    <source>
        <dbReference type="SAM" id="MobiDB-lite"/>
    </source>
</evidence>